<comment type="caution">
    <text evidence="2">The sequence shown here is derived from an EMBL/GenBank/DDBJ whole genome shotgun (WGS) entry which is preliminary data.</text>
</comment>
<dbReference type="AlphaFoldDB" id="A0AAU9QAS9"/>
<dbReference type="InterPro" id="IPR007560">
    <property type="entry name" value="Restrct_endonuc_IV_Mrr"/>
</dbReference>
<dbReference type="InterPro" id="IPR052906">
    <property type="entry name" value="Type_IV_Methyl-Rstrct_Enzyme"/>
</dbReference>
<dbReference type="InterPro" id="IPR011856">
    <property type="entry name" value="tRNA_endonuc-like_dom_sf"/>
</dbReference>
<evidence type="ECO:0000313" key="3">
    <source>
        <dbReference type="Proteomes" id="UP001295420"/>
    </source>
</evidence>
<feature type="domain" description="Restriction endonuclease type IV Mrr" evidence="1">
    <location>
        <begin position="210"/>
        <end position="321"/>
    </location>
</feature>
<evidence type="ECO:0000313" key="2">
    <source>
        <dbReference type="EMBL" id="CAH1538435.1"/>
    </source>
</evidence>
<dbReference type="GO" id="GO:0015666">
    <property type="term" value="F:restriction endodeoxyribonuclease activity"/>
    <property type="evidence" value="ECO:0007669"/>
    <property type="project" value="TreeGrafter"/>
</dbReference>
<dbReference type="Pfam" id="PF04471">
    <property type="entry name" value="Mrr_cat"/>
    <property type="match status" value="1"/>
</dbReference>
<reference evidence="2" key="1">
    <citation type="submission" date="2022-01" db="EMBL/GenBank/DDBJ databases">
        <authorList>
            <person name="Lagorce A."/>
        </authorList>
    </citation>
    <scope>NUCLEOTIDE SEQUENCE</scope>
    <source>
        <strain evidence="2">Th15_F1_D04</strain>
    </source>
</reference>
<gene>
    <name evidence="2" type="ORF">THF1D04_50286</name>
</gene>
<dbReference type="RefSeq" id="WP_053049901.1">
    <property type="nucleotide sequence ID" value="NZ_CAKMTQ010000045.1"/>
</dbReference>
<evidence type="ECO:0000259" key="1">
    <source>
        <dbReference type="Pfam" id="PF04471"/>
    </source>
</evidence>
<dbReference type="Gene3D" id="3.40.1350.10">
    <property type="match status" value="1"/>
</dbReference>
<dbReference type="GO" id="GO:0003677">
    <property type="term" value="F:DNA binding"/>
    <property type="evidence" value="ECO:0007669"/>
    <property type="project" value="InterPro"/>
</dbReference>
<organism evidence="2 3">
    <name type="scientific">Vibrio owensii</name>
    <dbReference type="NCBI Taxonomy" id="696485"/>
    <lineage>
        <taxon>Bacteria</taxon>
        <taxon>Pseudomonadati</taxon>
        <taxon>Pseudomonadota</taxon>
        <taxon>Gammaproteobacteria</taxon>
        <taxon>Vibrionales</taxon>
        <taxon>Vibrionaceae</taxon>
        <taxon>Vibrio</taxon>
    </lineage>
</organism>
<dbReference type="PANTHER" id="PTHR30015">
    <property type="entry name" value="MRR RESTRICTION SYSTEM PROTEIN"/>
    <property type="match status" value="1"/>
</dbReference>
<protein>
    <submittedName>
        <fullName evidence="2">Restriction endonuclease</fullName>
    </submittedName>
</protein>
<proteinExistence type="predicted"/>
<keyword evidence="2" id="KW-0540">Nuclease</keyword>
<dbReference type="Proteomes" id="UP001295420">
    <property type="component" value="Unassembled WGS sequence"/>
</dbReference>
<keyword evidence="2" id="KW-0378">Hydrolase</keyword>
<dbReference type="SUPFAM" id="SSF52980">
    <property type="entry name" value="Restriction endonuclease-like"/>
    <property type="match status" value="1"/>
</dbReference>
<dbReference type="GO" id="GO:0009307">
    <property type="term" value="P:DNA restriction-modification system"/>
    <property type="evidence" value="ECO:0007669"/>
    <property type="project" value="InterPro"/>
</dbReference>
<dbReference type="InterPro" id="IPR011335">
    <property type="entry name" value="Restrct_endonuc-II-like"/>
</dbReference>
<keyword evidence="2" id="KW-0255">Endonuclease</keyword>
<name>A0AAU9QAS9_9VIBR</name>
<accession>A0AAU9QAS9</accession>
<dbReference type="EMBL" id="CAKMTQ010000045">
    <property type="protein sequence ID" value="CAH1538435.1"/>
    <property type="molecule type" value="Genomic_DNA"/>
</dbReference>
<dbReference type="PANTHER" id="PTHR30015:SF7">
    <property type="entry name" value="TYPE IV METHYL-DIRECTED RESTRICTION ENZYME ECOKMRR"/>
    <property type="match status" value="1"/>
</dbReference>
<sequence length="339" mass="38957">MAIYLVNGEFTATLSEAAGFKTGIALSKEQLIDIFPSDSDYKEMLSMSDESVIRIHSEDVDCIFNQILYYLGNIESPDNISSTIRLLHKYMKNEKLYPIFMAIFDMFNRHHKLMLDEAIKNGTKVMNPEPFMRECAEKYGKVGLNMAFEFIKGNSEDMHCRLSTYRRFEWDDTIDLKELFLSESLDSKYGEFIDQRYINFLHRNENKLGDMHWRKFEGLTAEYFDRQGYKVELGPGRNDGGIDVRVWKDKSGPGEAPLILIQCKRYQNKIDRTVVKALWADVQWEKAQSGLIVTTSSLSPGAANDCIARGYNIEQADKKIITTWLDSMKTPGTGVFMGK</sequence>